<evidence type="ECO:0000313" key="1">
    <source>
        <dbReference type="EMBL" id="GEL97425.1"/>
    </source>
</evidence>
<name>A0A511JHL3_9CELL</name>
<proteinExistence type="predicted"/>
<organism evidence="1 2">
    <name type="scientific">Cellulomonas terrae</name>
    <dbReference type="NCBI Taxonomy" id="311234"/>
    <lineage>
        <taxon>Bacteria</taxon>
        <taxon>Bacillati</taxon>
        <taxon>Actinomycetota</taxon>
        <taxon>Actinomycetes</taxon>
        <taxon>Micrococcales</taxon>
        <taxon>Cellulomonadaceae</taxon>
        <taxon>Cellulomonas</taxon>
    </lineage>
</organism>
<dbReference type="Proteomes" id="UP000321049">
    <property type="component" value="Unassembled WGS sequence"/>
</dbReference>
<keyword evidence="2" id="KW-1185">Reference proteome</keyword>
<sequence>MSLLGVHMALSAGPTVPLPVPPDVAQRVRSVQVTESDSRPTVFSIVLDAGRSGPTAALDSPVLTTSPLRANARVVVELTMGVLPKVLVDGIVTETTLVPGGEQQRAELTLTGRDLSVLLDRREVSDEHVALEDSLQVLAIAARYAQHGIVPTVIPPPTMDPPLPMERTPTQQATDWRHISDLAQWHGFVCYMIPGPVRGMSSLYWGPAVRAGLPQPAISVDLGPATNVQGQVSFMTDVQRPENVEGQVQDARTGQTMPVRTVAPTRPPLSALPVWVEHQASLRSRQFRGTGISAAAAFARAQGVLDASVDAVTASGTLDGGAYGTVLRPRTLVGMRGAGWSADGLWYVQQVVHHVSRGAYTASFTLQREGSGAITPVVMV</sequence>
<comment type="caution">
    <text evidence="1">The sequence shown here is derived from an EMBL/GenBank/DDBJ whole genome shotgun (WGS) entry which is preliminary data.</text>
</comment>
<protein>
    <submittedName>
        <fullName evidence="1">Uncharacterized protein</fullName>
    </submittedName>
</protein>
<reference evidence="1 2" key="1">
    <citation type="submission" date="2019-07" db="EMBL/GenBank/DDBJ databases">
        <title>Whole genome shotgun sequence of Cellulomonas terrae NBRC 100819.</title>
        <authorList>
            <person name="Hosoyama A."/>
            <person name="Uohara A."/>
            <person name="Ohji S."/>
            <person name="Ichikawa N."/>
        </authorList>
    </citation>
    <scope>NUCLEOTIDE SEQUENCE [LARGE SCALE GENOMIC DNA]</scope>
    <source>
        <strain evidence="1 2">NBRC 100819</strain>
    </source>
</reference>
<dbReference type="AlphaFoldDB" id="A0A511JHL3"/>
<dbReference type="EMBL" id="BJWH01000003">
    <property type="protein sequence ID" value="GEL97425.1"/>
    <property type="molecule type" value="Genomic_DNA"/>
</dbReference>
<dbReference type="RefSeq" id="WP_146844986.1">
    <property type="nucleotide sequence ID" value="NZ_BJWH01000003.1"/>
</dbReference>
<evidence type="ECO:0000313" key="2">
    <source>
        <dbReference type="Proteomes" id="UP000321049"/>
    </source>
</evidence>
<accession>A0A511JHL3</accession>
<dbReference type="SUPFAM" id="SSF69279">
    <property type="entry name" value="Phage tail proteins"/>
    <property type="match status" value="1"/>
</dbReference>
<dbReference type="OrthoDB" id="262740at2"/>
<gene>
    <name evidence="1" type="ORF">CTE05_09720</name>
</gene>